<keyword evidence="2" id="KW-1185">Reference proteome</keyword>
<gene>
    <name evidence="1" type="ORF">GCM10011322_14980</name>
</gene>
<reference evidence="1 2" key="1">
    <citation type="journal article" date="2014" name="Int. J. Syst. Evol. Microbiol.">
        <title>Complete genome sequence of Corynebacterium casei LMG S-19264T (=DSM 44701T), isolated from a smear-ripened cheese.</title>
        <authorList>
            <consortium name="US DOE Joint Genome Institute (JGI-PGF)"/>
            <person name="Walter F."/>
            <person name="Albersmeier A."/>
            <person name="Kalinowski J."/>
            <person name="Ruckert C."/>
        </authorList>
    </citation>
    <scope>NUCLEOTIDE SEQUENCE [LARGE SCALE GENOMIC DNA]</scope>
    <source>
        <strain evidence="1 2">CGMCC 1.9161</strain>
    </source>
</reference>
<protein>
    <submittedName>
        <fullName evidence="1">Uncharacterized protein</fullName>
    </submittedName>
</protein>
<dbReference type="EMBL" id="BMMF01000004">
    <property type="protein sequence ID" value="GGK29591.1"/>
    <property type="molecule type" value="Genomic_DNA"/>
</dbReference>
<name>A0A917Q5X4_9HYPH</name>
<proteinExistence type="predicted"/>
<evidence type="ECO:0000313" key="1">
    <source>
        <dbReference type="EMBL" id="GGK29591.1"/>
    </source>
</evidence>
<dbReference type="AlphaFoldDB" id="A0A917Q5X4"/>
<evidence type="ECO:0000313" key="2">
    <source>
        <dbReference type="Proteomes" id="UP000600449"/>
    </source>
</evidence>
<accession>A0A917Q5X4</accession>
<sequence>MSSPTDTTSADDPARLASWWAALVEDLSPREIDRLRRMAEAFVGAQRDAVPSPAPSLLDLADAAHAARALAHGLVLAIEGLEPGEESAALGRIGDLLGREIAALEDGISRAHQKAG</sequence>
<organism evidence="1 2">
    <name type="scientific">Salinarimonas ramus</name>
    <dbReference type="NCBI Taxonomy" id="690164"/>
    <lineage>
        <taxon>Bacteria</taxon>
        <taxon>Pseudomonadati</taxon>
        <taxon>Pseudomonadota</taxon>
        <taxon>Alphaproteobacteria</taxon>
        <taxon>Hyphomicrobiales</taxon>
        <taxon>Salinarimonadaceae</taxon>
        <taxon>Salinarimonas</taxon>
    </lineage>
</organism>
<dbReference type="Proteomes" id="UP000600449">
    <property type="component" value="Unassembled WGS sequence"/>
</dbReference>
<comment type="caution">
    <text evidence="1">The sequence shown here is derived from an EMBL/GenBank/DDBJ whole genome shotgun (WGS) entry which is preliminary data.</text>
</comment>
<dbReference type="RefSeq" id="WP_188911272.1">
    <property type="nucleotide sequence ID" value="NZ_BMMF01000004.1"/>
</dbReference>